<dbReference type="InterPro" id="IPR000014">
    <property type="entry name" value="PAS"/>
</dbReference>
<dbReference type="PROSITE" id="PS50930">
    <property type="entry name" value="HTH_LYTTR"/>
    <property type="match status" value="1"/>
</dbReference>
<dbReference type="Pfam" id="PF08448">
    <property type="entry name" value="PAS_4"/>
    <property type="match status" value="1"/>
</dbReference>
<dbReference type="Pfam" id="PF04397">
    <property type="entry name" value="LytTR"/>
    <property type="match status" value="1"/>
</dbReference>
<dbReference type="RefSeq" id="WP_216131128.1">
    <property type="nucleotide sequence ID" value="NZ_CP064782.1"/>
</dbReference>
<accession>A0A975SPH4</accession>
<dbReference type="NCBIfam" id="TIGR00229">
    <property type="entry name" value="sensory_box"/>
    <property type="match status" value="1"/>
</dbReference>
<dbReference type="KEGG" id="aiq:Azoinq_05820"/>
<dbReference type="PROSITE" id="PS50112">
    <property type="entry name" value="PAS"/>
    <property type="match status" value="1"/>
</dbReference>
<dbReference type="InterPro" id="IPR013656">
    <property type="entry name" value="PAS_4"/>
</dbReference>
<dbReference type="CDD" id="cd00130">
    <property type="entry name" value="PAS"/>
    <property type="match status" value="1"/>
</dbReference>
<dbReference type="SMART" id="SM00850">
    <property type="entry name" value="LytTR"/>
    <property type="match status" value="1"/>
</dbReference>
<evidence type="ECO:0000259" key="1">
    <source>
        <dbReference type="PROSITE" id="PS50112"/>
    </source>
</evidence>
<dbReference type="PANTHER" id="PTHR37299">
    <property type="entry name" value="TRANSCRIPTIONAL REGULATOR-RELATED"/>
    <property type="match status" value="1"/>
</dbReference>
<keyword evidence="3" id="KW-0238">DNA-binding</keyword>
<gene>
    <name evidence="3" type="ORF">Azoinq_05820</name>
</gene>
<dbReference type="GO" id="GO:0003677">
    <property type="term" value="F:DNA binding"/>
    <property type="evidence" value="ECO:0007669"/>
    <property type="project" value="UniProtKB-KW"/>
</dbReference>
<dbReference type="PANTHER" id="PTHR37299:SF1">
    <property type="entry name" value="STAGE 0 SPORULATION PROTEIN A HOMOLOG"/>
    <property type="match status" value="1"/>
</dbReference>
<feature type="domain" description="HTH LytTR-type" evidence="2">
    <location>
        <begin position="132"/>
        <end position="237"/>
    </location>
</feature>
<dbReference type="GO" id="GO:0000156">
    <property type="term" value="F:phosphorelay response regulator activity"/>
    <property type="evidence" value="ECO:0007669"/>
    <property type="project" value="InterPro"/>
</dbReference>
<dbReference type="EMBL" id="CP064782">
    <property type="protein sequence ID" value="QWT50112.1"/>
    <property type="molecule type" value="Genomic_DNA"/>
</dbReference>
<evidence type="ECO:0000259" key="2">
    <source>
        <dbReference type="PROSITE" id="PS50930"/>
    </source>
</evidence>
<evidence type="ECO:0000313" key="3">
    <source>
        <dbReference type="EMBL" id="QWT50112.1"/>
    </source>
</evidence>
<dbReference type="AlphaFoldDB" id="A0A975SPH4"/>
<dbReference type="SMART" id="SM00091">
    <property type="entry name" value="PAS"/>
    <property type="match status" value="1"/>
</dbReference>
<name>A0A975SPH4_9RHOO</name>
<sequence>MESLEYQLQKAEPGVVILDRQGRIRSANPLAVQVLGHYHRDWIGRPVTEFHPEPARRKIAWLLQEAAAQAPGDASPLAMMINVPDRPLLIKLTALSDRQGLEGFCLFFYDLPRAGRQALPAPVSGLRPLAKLPVLQGGATVLLDLEEAVHLQAEGHYARIFTARDSFLCHLSLAALERRLAEGAFLRVHRSHIIAMAYAARLEKEGDRQWVVMATFPASRVPISRGRTAAVAERLGLA</sequence>
<feature type="domain" description="PAS" evidence="1">
    <location>
        <begin position="1"/>
        <end position="53"/>
    </location>
</feature>
<reference evidence="3" key="1">
    <citation type="submission" date="2020-11" db="EMBL/GenBank/DDBJ databases">
        <title>Azospira inquinata sp. nov.</title>
        <authorList>
            <person name="Moe W.M."/>
            <person name="Mikes M.C."/>
        </authorList>
    </citation>
    <scope>NUCLEOTIDE SEQUENCE</scope>
    <source>
        <strain evidence="3">Azo-3</strain>
    </source>
</reference>
<organism evidence="3 4">
    <name type="scientific">Azospira inquinata</name>
    <dbReference type="NCBI Taxonomy" id="2785627"/>
    <lineage>
        <taxon>Bacteria</taxon>
        <taxon>Pseudomonadati</taxon>
        <taxon>Pseudomonadota</taxon>
        <taxon>Betaproteobacteria</taxon>
        <taxon>Rhodocyclales</taxon>
        <taxon>Rhodocyclaceae</taxon>
        <taxon>Azospira</taxon>
    </lineage>
</organism>
<evidence type="ECO:0000313" key="4">
    <source>
        <dbReference type="Proteomes" id="UP000683428"/>
    </source>
</evidence>
<dbReference type="Proteomes" id="UP000683428">
    <property type="component" value="Chromosome"/>
</dbReference>
<dbReference type="InterPro" id="IPR046947">
    <property type="entry name" value="LytR-like"/>
</dbReference>
<proteinExistence type="predicted"/>
<keyword evidence="4" id="KW-1185">Reference proteome</keyword>
<protein>
    <submittedName>
        <fullName evidence="3">LytTR family transcriptional regulator DNA-binding domain-containing protein</fullName>
    </submittedName>
</protein>
<dbReference type="InterPro" id="IPR007492">
    <property type="entry name" value="LytTR_DNA-bd_dom"/>
</dbReference>